<dbReference type="GO" id="GO:0016787">
    <property type="term" value="F:hydrolase activity"/>
    <property type="evidence" value="ECO:0007669"/>
    <property type="project" value="InterPro"/>
</dbReference>
<dbReference type="Pfam" id="PF00149">
    <property type="entry name" value="Metallophos"/>
    <property type="match status" value="1"/>
</dbReference>
<sequence>MAVCVLSDIHADAEALSRVIALLCDRRFCEVFGGIDGVVCLGDILGRGHQPEETLQRMQALSEQLPVTFLLGNHDDAYLRHIPVSGGDRRSGEAHEGIRESPLLSMIRGMKQETVIDSMLFVHGGPLRLGGGLTEQPFWQRLSTRPGPSFSGYHYTAEMAFEELDRRGLSHLCIGHQHTPICCRKDGGIIKRVGLDFIPLTGRGIAGECACIDLNDPTIIRVGACMGNHPEIGITDFRRFFLLRLSADVCP</sequence>
<dbReference type="AlphaFoldDB" id="A0A483CSR2"/>
<feature type="domain" description="Calcineurin-like phosphoesterase" evidence="1">
    <location>
        <begin position="1"/>
        <end position="180"/>
    </location>
</feature>
<dbReference type="InterPro" id="IPR029052">
    <property type="entry name" value="Metallo-depent_PP-like"/>
</dbReference>
<dbReference type="Proteomes" id="UP000292580">
    <property type="component" value="Unassembled WGS sequence"/>
</dbReference>
<reference evidence="2 3" key="1">
    <citation type="submission" date="2017-11" db="EMBL/GenBank/DDBJ databases">
        <title>Isolation and Characterization of Methanofollis Species from Methane Seep Offshore SW Taiwan.</title>
        <authorList>
            <person name="Teng N.-H."/>
            <person name="Lai M.-C."/>
            <person name="Chen S.-C."/>
        </authorList>
    </citation>
    <scope>NUCLEOTIDE SEQUENCE [LARGE SCALE GENOMIC DNA]</scope>
    <source>
        <strain evidence="2 3">FWC-SCC2</strain>
    </source>
</reference>
<proteinExistence type="predicted"/>
<dbReference type="CDD" id="cd00838">
    <property type="entry name" value="MPP_superfamily"/>
    <property type="match status" value="1"/>
</dbReference>
<evidence type="ECO:0000313" key="3">
    <source>
        <dbReference type="Proteomes" id="UP000292580"/>
    </source>
</evidence>
<protein>
    <submittedName>
        <fullName evidence="2">Metallophosphoesterase</fullName>
    </submittedName>
</protein>
<organism evidence="2 3">
    <name type="scientific">Methanofollis fontis</name>
    <dbReference type="NCBI Taxonomy" id="2052832"/>
    <lineage>
        <taxon>Archaea</taxon>
        <taxon>Methanobacteriati</taxon>
        <taxon>Methanobacteriota</taxon>
        <taxon>Stenosarchaea group</taxon>
        <taxon>Methanomicrobia</taxon>
        <taxon>Methanomicrobiales</taxon>
        <taxon>Methanomicrobiaceae</taxon>
        <taxon>Methanofollis</taxon>
    </lineage>
</organism>
<dbReference type="Gene3D" id="3.60.21.10">
    <property type="match status" value="1"/>
</dbReference>
<accession>A0A483CSR2</accession>
<dbReference type="OrthoDB" id="9937at2157"/>
<dbReference type="SUPFAM" id="SSF56300">
    <property type="entry name" value="Metallo-dependent phosphatases"/>
    <property type="match status" value="1"/>
</dbReference>
<evidence type="ECO:0000313" key="2">
    <source>
        <dbReference type="EMBL" id="TAJ44241.1"/>
    </source>
</evidence>
<gene>
    <name evidence="2" type="ORF">CUJ86_09485</name>
</gene>
<dbReference type="RefSeq" id="WP_130647313.1">
    <property type="nucleotide sequence ID" value="NZ_PGCL01000003.1"/>
</dbReference>
<name>A0A483CSR2_9EURY</name>
<keyword evidence="3" id="KW-1185">Reference proteome</keyword>
<comment type="caution">
    <text evidence="2">The sequence shown here is derived from an EMBL/GenBank/DDBJ whole genome shotgun (WGS) entry which is preliminary data.</text>
</comment>
<dbReference type="InterPro" id="IPR004843">
    <property type="entry name" value="Calcineurin-like_PHP"/>
</dbReference>
<evidence type="ECO:0000259" key="1">
    <source>
        <dbReference type="Pfam" id="PF00149"/>
    </source>
</evidence>
<dbReference type="EMBL" id="PGCL01000003">
    <property type="protein sequence ID" value="TAJ44241.1"/>
    <property type="molecule type" value="Genomic_DNA"/>
</dbReference>